<evidence type="ECO:0000256" key="13">
    <source>
        <dbReference type="ARBA" id="ARBA00032850"/>
    </source>
</evidence>
<feature type="compositionally biased region" description="Basic and acidic residues" evidence="14">
    <location>
        <begin position="100"/>
        <end position="121"/>
    </location>
</feature>
<dbReference type="Pfam" id="PF13365">
    <property type="entry name" value="Trypsin_2"/>
    <property type="match status" value="1"/>
</dbReference>
<comment type="catalytic activity">
    <reaction evidence="1">
        <text>Acts on substrates that are at least partially unfolded. The cleavage site P1 residue is normally between a pair of hydrophobic residues, such as Val-|-Val.</text>
        <dbReference type="EC" id="3.4.21.107"/>
    </reaction>
</comment>
<keyword evidence="11" id="KW-0720">Serine protease</keyword>
<keyword evidence="10 16" id="KW-0378">Hydrolase</keyword>
<feature type="domain" description="PDZ" evidence="15">
    <location>
        <begin position="422"/>
        <end position="493"/>
    </location>
</feature>
<dbReference type="Gene3D" id="2.30.42.10">
    <property type="match status" value="2"/>
</dbReference>
<name>A0ABY5MMB7_9HYPH</name>
<dbReference type="NCBIfam" id="TIGR02037">
    <property type="entry name" value="degP_htrA_DO"/>
    <property type="match status" value="1"/>
</dbReference>
<keyword evidence="9" id="KW-0574">Periplasm</keyword>
<dbReference type="Gene3D" id="2.40.10.120">
    <property type="match status" value="1"/>
</dbReference>
<keyword evidence="6" id="KW-0645">Protease</keyword>
<dbReference type="GO" id="GO:0016787">
    <property type="term" value="F:hydrolase activity"/>
    <property type="evidence" value="ECO:0007669"/>
    <property type="project" value="UniProtKB-KW"/>
</dbReference>
<dbReference type="PRINTS" id="PR00834">
    <property type="entry name" value="PROTEASES2C"/>
</dbReference>
<dbReference type="SUPFAM" id="SSF50156">
    <property type="entry name" value="PDZ domain-like"/>
    <property type="match status" value="2"/>
</dbReference>
<dbReference type="Pfam" id="PF00595">
    <property type="entry name" value="PDZ"/>
    <property type="match status" value="1"/>
</dbReference>
<comment type="similarity">
    <text evidence="3">Belongs to the peptidase S1C family.</text>
</comment>
<keyword evidence="8" id="KW-0677">Repeat</keyword>
<keyword evidence="17" id="KW-1185">Reference proteome</keyword>
<dbReference type="PANTHER" id="PTHR22939:SF130">
    <property type="entry name" value="PERIPLASMIC SERINE ENDOPROTEASE DEGP-LIKE-RELATED"/>
    <property type="match status" value="1"/>
</dbReference>
<feature type="region of interest" description="Disordered" evidence="14">
    <location>
        <begin position="100"/>
        <end position="131"/>
    </location>
</feature>
<dbReference type="InterPro" id="IPR036034">
    <property type="entry name" value="PDZ_sf"/>
</dbReference>
<keyword evidence="12" id="KW-0346">Stress response</keyword>
<dbReference type="PROSITE" id="PS50106">
    <property type="entry name" value="PDZ"/>
    <property type="match status" value="2"/>
</dbReference>
<evidence type="ECO:0000313" key="17">
    <source>
        <dbReference type="Proteomes" id="UP001342418"/>
    </source>
</evidence>
<dbReference type="SUPFAM" id="SSF50494">
    <property type="entry name" value="Trypsin-like serine proteases"/>
    <property type="match status" value="1"/>
</dbReference>
<feature type="domain" description="PDZ" evidence="15">
    <location>
        <begin position="294"/>
        <end position="360"/>
    </location>
</feature>
<dbReference type="EC" id="3.4.21.107" evidence="4"/>
<accession>A0ABY5MMB7</accession>
<dbReference type="InterPro" id="IPR011782">
    <property type="entry name" value="Pept_S1C_Do"/>
</dbReference>
<dbReference type="Proteomes" id="UP001342418">
    <property type="component" value="Chromosome"/>
</dbReference>
<dbReference type="SMART" id="SM00228">
    <property type="entry name" value="PDZ"/>
    <property type="match status" value="2"/>
</dbReference>
<dbReference type="EMBL" id="CP030941">
    <property type="protein sequence ID" value="UUP18937.1"/>
    <property type="molecule type" value="Genomic_DNA"/>
</dbReference>
<dbReference type="RefSeq" id="WP_338531126.1">
    <property type="nucleotide sequence ID" value="NZ_CP030941.1"/>
</dbReference>
<evidence type="ECO:0000256" key="7">
    <source>
        <dbReference type="ARBA" id="ARBA00022729"/>
    </source>
</evidence>
<proteinExistence type="inferred from homology"/>
<dbReference type="InterPro" id="IPR009003">
    <property type="entry name" value="Peptidase_S1_PA"/>
</dbReference>
<dbReference type="PANTHER" id="PTHR22939">
    <property type="entry name" value="SERINE PROTEASE FAMILY S1C HTRA-RELATED"/>
    <property type="match status" value="1"/>
</dbReference>
<evidence type="ECO:0000256" key="9">
    <source>
        <dbReference type="ARBA" id="ARBA00022764"/>
    </source>
</evidence>
<evidence type="ECO:0000256" key="12">
    <source>
        <dbReference type="ARBA" id="ARBA00023016"/>
    </source>
</evidence>
<evidence type="ECO:0000256" key="2">
    <source>
        <dbReference type="ARBA" id="ARBA00004418"/>
    </source>
</evidence>
<keyword evidence="7" id="KW-0732">Signal</keyword>
<gene>
    <name evidence="16" type="primary">degQ</name>
    <name evidence="16" type="ORF">NTH_03423</name>
</gene>
<evidence type="ECO:0000256" key="6">
    <source>
        <dbReference type="ARBA" id="ARBA00022670"/>
    </source>
</evidence>
<sequence length="504" mass="52669">MSANNSTISKTRKRLVATAASVAIAGAVGLGAVTTGAVPVLAEPVKLDAPVQAPSFADVVELVSPAVVSVRVNGSVQEASGPAAPFFDMPGFEDLPDDHPMKRFFDQFREPPRGERRDRGPRPPRPVSQGSGFFISEDGYLVTNNHVIQGGDQYTVVMDDGTEIDAALVGTDPRTDLAVLKVEEKRKFTYVDFADDDRVRVGDWVVAVGNPFGLGGTVTAGIVSARGREISANPYDDYIQIDAAVNRGNSGGPAFNLSGEVIGVNTAIFSPSGGNVGIAFAIPASLAKSVTQQLIEKGEIERGWLGVEIRPVTAEFAESLGLDEEKGAFIQGTQEGQPAAKAGIRAGDVILAVKGESIDSPRELARKVAELPPGEKVEVSVWRNGKAITLEVELGEMPTDQQVASAPSEEPAPEADAAAAGFGLTVTPSEDGVGLVVTDVEPGSVADENGIQPGDVLRSVNTQDVSSVEDLKAAVEAAEQAGRQAILLQVVRDSANRFVTLPVG</sequence>
<protein>
    <recommendedName>
        <fullName evidence="5">Probable periplasmic serine endoprotease DegP-like</fullName>
        <ecNumber evidence="4">3.4.21.107</ecNumber>
    </recommendedName>
    <alternativeName>
        <fullName evidence="13">Protease Do</fullName>
    </alternativeName>
</protein>
<evidence type="ECO:0000256" key="14">
    <source>
        <dbReference type="SAM" id="MobiDB-lite"/>
    </source>
</evidence>
<evidence type="ECO:0000256" key="8">
    <source>
        <dbReference type="ARBA" id="ARBA00022737"/>
    </source>
</evidence>
<dbReference type="InterPro" id="IPR001940">
    <property type="entry name" value="Peptidase_S1C"/>
</dbReference>
<dbReference type="Pfam" id="PF13180">
    <property type="entry name" value="PDZ_2"/>
    <property type="match status" value="1"/>
</dbReference>
<evidence type="ECO:0000256" key="3">
    <source>
        <dbReference type="ARBA" id="ARBA00010541"/>
    </source>
</evidence>
<evidence type="ECO:0000256" key="11">
    <source>
        <dbReference type="ARBA" id="ARBA00022825"/>
    </source>
</evidence>
<organism evidence="16 17">
    <name type="scientific">Nitratireductor thuwali</name>
    <dbReference type="NCBI Taxonomy" id="2267699"/>
    <lineage>
        <taxon>Bacteria</taxon>
        <taxon>Pseudomonadati</taxon>
        <taxon>Pseudomonadota</taxon>
        <taxon>Alphaproteobacteria</taxon>
        <taxon>Hyphomicrobiales</taxon>
        <taxon>Phyllobacteriaceae</taxon>
        <taxon>Nitratireductor</taxon>
    </lineage>
</organism>
<reference evidence="16 17" key="1">
    <citation type="submission" date="2018-07" db="EMBL/GenBank/DDBJ databases">
        <title>Genome sequence of Nitratireductor thuwali#1536.</title>
        <authorList>
            <person name="Michoud G."/>
            <person name="Merlino G."/>
            <person name="Sefrji F.O."/>
            <person name="Daffonchio D."/>
        </authorList>
    </citation>
    <scope>NUCLEOTIDE SEQUENCE [LARGE SCALE GENOMIC DNA]</scope>
    <source>
        <strain evidence="17">Nit1536</strain>
    </source>
</reference>
<evidence type="ECO:0000256" key="10">
    <source>
        <dbReference type="ARBA" id="ARBA00022801"/>
    </source>
</evidence>
<dbReference type="CDD" id="cd10839">
    <property type="entry name" value="cpPDZ1_DegP-like"/>
    <property type="match status" value="1"/>
</dbReference>
<dbReference type="InterPro" id="IPR001478">
    <property type="entry name" value="PDZ"/>
</dbReference>
<evidence type="ECO:0000256" key="1">
    <source>
        <dbReference type="ARBA" id="ARBA00001772"/>
    </source>
</evidence>
<comment type="subcellular location">
    <subcellularLocation>
        <location evidence="2">Periplasm</location>
    </subcellularLocation>
</comment>
<evidence type="ECO:0000259" key="15">
    <source>
        <dbReference type="PROSITE" id="PS50106"/>
    </source>
</evidence>
<evidence type="ECO:0000313" key="16">
    <source>
        <dbReference type="EMBL" id="UUP18937.1"/>
    </source>
</evidence>
<evidence type="ECO:0000256" key="4">
    <source>
        <dbReference type="ARBA" id="ARBA00013035"/>
    </source>
</evidence>
<evidence type="ECO:0000256" key="5">
    <source>
        <dbReference type="ARBA" id="ARBA00013958"/>
    </source>
</evidence>